<feature type="domain" description="Glucose/Sorbosone dehydrogenase" evidence="2">
    <location>
        <begin position="78"/>
        <end position="402"/>
    </location>
</feature>
<accession>A0A2A6FJ37</accession>
<feature type="chain" id="PRO_5013286575" evidence="1">
    <location>
        <begin position="38"/>
        <end position="408"/>
    </location>
</feature>
<keyword evidence="4" id="KW-1185">Reference proteome</keyword>
<dbReference type="InterPro" id="IPR012938">
    <property type="entry name" value="Glc/Sorbosone_DH"/>
</dbReference>
<evidence type="ECO:0000313" key="4">
    <source>
        <dbReference type="Proteomes" id="UP000219182"/>
    </source>
</evidence>
<keyword evidence="1" id="KW-0732">Signal</keyword>
<gene>
    <name evidence="3" type="ORF">CN311_07470</name>
</gene>
<sequence>MRNINQASLAGHRQSWSIASRAAIVSIIFAVAGNASAQDFNLSPPNAVDQKPAFAGQTRAPVINDSTQLISTVVAEGLENPWGMAELPDGGWLVTERPGRMRLVRPEGTVSEPIQGVPEVVAQGQGGLLDVAVRDDFNESRRVWWSFSQPRGAEGSATAVATGVLSADGAALSEVRVVFQQQPAWRSNYHFGSRLVFDRDGALFVTTGERGQQQLAQDVGTHLGKVIRINPDGGVAPGNPQIEGALPEIWSFGHRNMQAAALGPDGALWTIEHGPRGGDELNRPQPGKNYGWPIVTYGEAYSGAPIGEGITAQDGMEQPIYYWDPVIAPSGMAFYDGSMFPEWRGSILVGGLSSLSLVRLTLSAGRVTGEARYLEGTGRIRDVAVARDGSIMLLTDDGGQVLRLTRGS</sequence>
<protein>
    <submittedName>
        <fullName evidence="3">Glucose dehydrogenase</fullName>
    </submittedName>
</protein>
<organism evidence="3 4">
    <name type="scientific">Mesorhizobium sanjuanii</name>
    <dbReference type="NCBI Taxonomy" id="2037900"/>
    <lineage>
        <taxon>Bacteria</taxon>
        <taxon>Pseudomonadati</taxon>
        <taxon>Pseudomonadota</taxon>
        <taxon>Alphaproteobacteria</taxon>
        <taxon>Hyphomicrobiales</taxon>
        <taxon>Phyllobacteriaceae</taxon>
        <taxon>Mesorhizobium</taxon>
    </lineage>
</organism>
<dbReference type="PANTHER" id="PTHR19328">
    <property type="entry name" value="HEDGEHOG-INTERACTING PROTEIN"/>
    <property type="match status" value="1"/>
</dbReference>
<dbReference type="Pfam" id="PF07995">
    <property type="entry name" value="GSDH"/>
    <property type="match status" value="1"/>
</dbReference>
<evidence type="ECO:0000256" key="1">
    <source>
        <dbReference type="SAM" id="SignalP"/>
    </source>
</evidence>
<dbReference type="Gene3D" id="2.120.10.30">
    <property type="entry name" value="TolB, C-terminal domain"/>
    <property type="match status" value="1"/>
</dbReference>
<evidence type="ECO:0000259" key="2">
    <source>
        <dbReference type="Pfam" id="PF07995"/>
    </source>
</evidence>
<dbReference type="SUPFAM" id="SSF50952">
    <property type="entry name" value="Soluble quinoprotein glucose dehydrogenase"/>
    <property type="match status" value="1"/>
</dbReference>
<dbReference type="PANTHER" id="PTHR19328:SF75">
    <property type="entry name" value="ALDOSE SUGAR DEHYDROGENASE YLII"/>
    <property type="match status" value="1"/>
</dbReference>
<dbReference type="RefSeq" id="WP_097572691.1">
    <property type="nucleotide sequence ID" value="NZ_NWQG01000041.1"/>
</dbReference>
<dbReference type="EMBL" id="NWQG01000041">
    <property type="protein sequence ID" value="PDQ21745.1"/>
    <property type="molecule type" value="Genomic_DNA"/>
</dbReference>
<feature type="signal peptide" evidence="1">
    <location>
        <begin position="1"/>
        <end position="37"/>
    </location>
</feature>
<dbReference type="InterPro" id="IPR011042">
    <property type="entry name" value="6-blade_b-propeller_TolB-like"/>
</dbReference>
<dbReference type="AlphaFoldDB" id="A0A2A6FJ37"/>
<comment type="caution">
    <text evidence="3">The sequence shown here is derived from an EMBL/GenBank/DDBJ whole genome shotgun (WGS) entry which is preliminary data.</text>
</comment>
<reference evidence="3 4" key="1">
    <citation type="submission" date="2017-09" db="EMBL/GenBank/DDBJ databases">
        <title>Mesorhizobum sanjuanii sp. nov. isolated from nodules of Lotus tenuis in saline-alkaline lowlands of Flooding Pampa.</title>
        <authorList>
            <person name="Sannazzaro A.I."/>
            <person name="Torres Tejerizo G.A."/>
            <person name="Fontana F."/>
            <person name="Cumpa Velazquez L.M."/>
            <person name="Hansen L."/>
            <person name="Pistorio M."/>
            <person name="Estrella M.J."/>
        </authorList>
    </citation>
    <scope>NUCLEOTIDE SEQUENCE [LARGE SCALE GENOMIC DNA]</scope>
    <source>
        <strain evidence="3 4">BSA136</strain>
    </source>
</reference>
<name>A0A2A6FJ37_9HYPH</name>
<dbReference type="InterPro" id="IPR011041">
    <property type="entry name" value="Quinoprot_gluc/sorb_DH_b-prop"/>
</dbReference>
<proteinExistence type="predicted"/>
<evidence type="ECO:0000313" key="3">
    <source>
        <dbReference type="EMBL" id="PDQ21745.1"/>
    </source>
</evidence>
<dbReference type="Proteomes" id="UP000219182">
    <property type="component" value="Unassembled WGS sequence"/>
</dbReference>